<comment type="caution">
    <text evidence="2">The sequence shown here is derived from an EMBL/GenBank/DDBJ whole genome shotgun (WGS) entry which is preliminary data.</text>
</comment>
<keyword evidence="1" id="KW-0472">Membrane</keyword>
<proteinExistence type="predicted"/>
<sequence length="121" mass="13547">MRHWQQWSARPNNSRSRFLIGRAAFSQSIDAQAMAPCGAGILPCLHRVRGGSSRSSWRKSTTAPARYAPARPMAAALAFIFAVGPVKLLLRITFSRLLMANLNQNQLNILYSFKINNLKYL</sequence>
<gene>
    <name evidence="2" type="ORF">ACFOFO_20640</name>
</gene>
<reference evidence="3" key="1">
    <citation type="journal article" date="2019" name="Int. J. Syst. Evol. Microbiol.">
        <title>The Global Catalogue of Microorganisms (GCM) 10K type strain sequencing project: providing services to taxonomists for standard genome sequencing and annotation.</title>
        <authorList>
            <consortium name="The Broad Institute Genomics Platform"/>
            <consortium name="The Broad Institute Genome Sequencing Center for Infectious Disease"/>
            <person name="Wu L."/>
            <person name="Ma J."/>
        </authorList>
    </citation>
    <scope>NUCLEOTIDE SEQUENCE [LARGE SCALE GENOMIC DNA]</scope>
    <source>
        <strain evidence="3">KCTC 42986</strain>
    </source>
</reference>
<evidence type="ECO:0000313" key="2">
    <source>
        <dbReference type="EMBL" id="MFC3110341.1"/>
    </source>
</evidence>
<evidence type="ECO:0000313" key="3">
    <source>
        <dbReference type="Proteomes" id="UP001595530"/>
    </source>
</evidence>
<name>A0ABV7F9J6_9BURK</name>
<keyword evidence="1" id="KW-1133">Transmembrane helix</keyword>
<feature type="transmembrane region" description="Helical" evidence="1">
    <location>
        <begin position="73"/>
        <end position="90"/>
    </location>
</feature>
<keyword evidence="3" id="KW-1185">Reference proteome</keyword>
<keyword evidence="1" id="KW-0812">Transmembrane</keyword>
<dbReference type="EMBL" id="JBHRTP010000073">
    <property type="protein sequence ID" value="MFC3110341.1"/>
    <property type="molecule type" value="Genomic_DNA"/>
</dbReference>
<organism evidence="2 3">
    <name type="scientific">Undibacterium arcticum</name>
    <dbReference type="NCBI Taxonomy" id="1762892"/>
    <lineage>
        <taxon>Bacteria</taxon>
        <taxon>Pseudomonadati</taxon>
        <taxon>Pseudomonadota</taxon>
        <taxon>Betaproteobacteria</taxon>
        <taxon>Burkholderiales</taxon>
        <taxon>Oxalobacteraceae</taxon>
        <taxon>Undibacterium</taxon>
    </lineage>
</organism>
<evidence type="ECO:0000256" key="1">
    <source>
        <dbReference type="SAM" id="Phobius"/>
    </source>
</evidence>
<dbReference type="Proteomes" id="UP001595530">
    <property type="component" value="Unassembled WGS sequence"/>
</dbReference>
<protein>
    <submittedName>
        <fullName evidence="2">Uncharacterized protein</fullName>
    </submittedName>
</protein>
<dbReference type="RefSeq" id="WP_390332679.1">
    <property type="nucleotide sequence ID" value="NZ_JBHRTP010000073.1"/>
</dbReference>
<accession>A0ABV7F9J6</accession>